<dbReference type="EMBL" id="CP069027">
    <property type="protein sequence ID" value="QRC94992.1"/>
    <property type="molecule type" value="Genomic_DNA"/>
</dbReference>
<evidence type="ECO:0000313" key="3">
    <source>
        <dbReference type="Proteomes" id="UP000663193"/>
    </source>
</evidence>
<dbReference type="KEGG" id="pno:SNOG_02727"/>
<dbReference type="OrthoDB" id="3781753at2759"/>
<evidence type="ECO:0000256" key="1">
    <source>
        <dbReference type="SAM" id="SignalP"/>
    </source>
</evidence>
<accession>A0A7U2I0M7</accession>
<proteinExistence type="predicted"/>
<dbReference type="AlphaFoldDB" id="A0A7U2I0M7"/>
<protein>
    <submittedName>
        <fullName evidence="2">Uncharacterized protein</fullName>
    </submittedName>
</protein>
<dbReference type="Proteomes" id="UP000663193">
    <property type="component" value="Chromosome 5"/>
</dbReference>
<gene>
    <name evidence="2" type="ORF">JI435_431610</name>
</gene>
<feature type="chain" id="PRO_5034433061" evidence="1">
    <location>
        <begin position="19"/>
        <end position="70"/>
    </location>
</feature>
<dbReference type="RefSeq" id="XP_001793324.1">
    <property type="nucleotide sequence ID" value="XM_001793272.1"/>
</dbReference>
<keyword evidence="3" id="KW-1185">Reference proteome</keyword>
<evidence type="ECO:0000313" key="2">
    <source>
        <dbReference type="EMBL" id="QRC94992.1"/>
    </source>
</evidence>
<dbReference type="VEuPathDB" id="FungiDB:JI435_431610"/>
<sequence>MHLLSIAITFLLTLGVSARPVKDTTISPSGELHFTKDPVEPEFVPEDAALFFLWDSEEKSEKSDTSATTY</sequence>
<feature type="signal peptide" evidence="1">
    <location>
        <begin position="1"/>
        <end position="18"/>
    </location>
</feature>
<reference evidence="3" key="1">
    <citation type="journal article" date="2021" name="BMC Genomics">
        <title>Chromosome-level genome assembly and manually-curated proteome of model necrotroph Parastagonospora nodorum Sn15 reveals a genome-wide trove of candidate effector homologs, and redundancy of virulence-related functions within an accessory chromosome.</title>
        <authorList>
            <person name="Bertazzoni S."/>
            <person name="Jones D.A.B."/>
            <person name="Phan H.T."/>
            <person name="Tan K.-C."/>
            <person name="Hane J.K."/>
        </authorList>
    </citation>
    <scope>NUCLEOTIDE SEQUENCE [LARGE SCALE GENOMIC DNA]</scope>
    <source>
        <strain evidence="3">SN15 / ATCC MYA-4574 / FGSC 10173)</strain>
    </source>
</reference>
<name>A0A7U2I0M7_PHANO</name>
<keyword evidence="1" id="KW-0732">Signal</keyword>
<organism evidence="2 3">
    <name type="scientific">Phaeosphaeria nodorum (strain SN15 / ATCC MYA-4574 / FGSC 10173)</name>
    <name type="common">Glume blotch fungus</name>
    <name type="synonym">Parastagonospora nodorum</name>
    <dbReference type="NCBI Taxonomy" id="321614"/>
    <lineage>
        <taxon>Eukaryota</taxon>
        <taxon>Fungi</taxon>
        <taxon>Dikarya</taxon>
        <taxon>Ascomycota</taxon>
        <taxon>Pezizomycotina</taxon>
        <taxon>Dothideomycetes</taxon>
        <taxon>Pleosporomycetidae</taxon>
        <taxon>Pleosporales</taxon>
        <taxon>Pleosporineae</taxon>
        <taxon>Phaeosphaeriaceae</taxon>
        <taxon>Parastagonospora</taxon>
    </lineage>
</organism>